<dbReference type="EMBL" id="JAADJG010000109">
    <property type="protein sequence ID" value="KAF4454938.1"/>
    <property type="molecule type" value="Genomic_DNA"/>
</dbReference>
<keyword evidence="1" id="KW-0812">Transmembrane</keyword>
<dbReference type="Proteomes" id="UP000605986">
    <property type="component" value="Unassembled WGS sequence"/>
</dbReference>
<evidence type="ECO:0000313" key="2">
    <source>
        <dbReference type="EMBL" id="KAF4454938.1"/>
    </source>
</evidence>
<sequence length="131" mass="14628">MSFMYYTDEQEYQDGVGPLTRHYIDLQRQLLGGDIPIHRNDNNLHTSNNVPIMDNNAGEDHLPPGQIGCSTPQRIASESMKDAPRWPSIANITPMFASLIVIFMVTSGIIQESLAIWSAIEAGTVGRAWIW</sequence>
<dbReference type="AlphaFoldDB" id="A0A8H4P2P7"/>
<keyword evidence="3" id="KW-1185">Reference proteome</keyword>
<evidence type="ECO:0000313" key="3">
    <source>
        <dbReference type="Proteomes" id="UP000605986"/>
    </source>
</evidence>
<protein>
    <submittedName>
        <fullName evidence="2">Uncharacterized protein</fullName>
    </submittedName>
</protein>
<keyword evidence="1" id="KW-0472">Membrane</keyword>
<accession>A0A8H4P2P7</accession>
<comment type="caution">
    <text evidence="2">The sequence shown here is derived from an EMBL/GenBank/DDBJ whole genome shotgun (WGS) entry which is preliminary data.</text>
</comment>
<gene>
    <name evidence="2" type="ORF">F53441_2595</name>
</gene>
<organism evidence="2 3">
    <name type="scientific">Fusarium austroafricanum</name>
    <dbReference type="NCBI Taxonomy" id="2364996"/>
    <lineage>
        <taxon>Eukaryota</taxon>
        <taxon>Fungi</taxon>
        <taxon>Dikarya</taxon>
        <taxon>Ascomycota</taxon>
        <taxon>Pezizomycotina</taxon>
        <taxon>Sordariomycetes</taxon>
        <taxon>Hypocreomycetidae</taxon>
        <taxon>Hypocreales</taxon>
        <taxon>Nectriaceae</taxon>
        <taxon>Fusarium</taxon>
        <taxon>Fusarium concolor species complex</taxon>
    </lineage>
</organism>
<feature type="transmembrane region" description="Helical" evidence="1">
    <location>
        <begin position="89"/>
        <end position="110"/>
    </location>
</feature>
<evidence type="ECO:0000256" key="1">
    <source>
        <dbReference type="SAM" id="Phobius"/>
    </source>
</evidence>
<name>A0A8H4P2P7_9HYPO</name>
<reference evidence="2" key="1">
    <citation type="submission" date="2020-01" db="EMBL/GenBank/DDBJ databases">
        <title>Identification and distribution of gene clusters putatively required for synthesis of sphingolipid metabolism inhibitors in phylogenetically diverse species of the filamentous fungus Fusarium.</title>
        <authorList>
            <person name="Kim H.-S."/>
            <person name="Busman M."/>
            <person name="Brown D.W."/>
            <person name="Divon H."/>
            <person name="Uhlig S."/>
            <person name="Proctor R.H."/>
        </authorList>
    </citation>
    <scope>NUCLEOTIDE SEQUENCE</scope>
    <source>
        <strain evidence="2">NRRL 53441</strain>
    </source>
</reference>
<keyword evidence="1" id="KW-1133">Transmembrane helix</keyword>
<proteinExistence type="predicted"/>